<proteinExistence type="predicted"/>
<comment type="caution">
    <text evidence="1">The sequence shown here is derived from an EMBL/GenBank/DDBJ whole genome shotgun (WGS) entry which is preliminary data.</text>
</comment>
<organism evidence="1 2">
    <name type="scientific">Choristoneura fumiferana</name>
    <name type="common">Spruce budworm moth</name>
    <name type="synonym">Archips fumiferana</name>
    <dbReference type="NCBI Taxonomy" id="7141"/>
    <lineage>
        <taxon>Eukaryota</taxon>
        <taxon>Metazoa</taxon>
        <taxon>Ecdysozoa</taxon>
        <taxon>Arthropoda</taxon>
        <taxon>Hexapoda</taxon>
        <taxon>Insecta</taxon>
        <taxon>Pterygota</taxon>
        <taxon>Neoptera</taxon>
        <taxon>Endopterygota</taxon>
        <taxon>Lepidoptera</taxon>
        <taxon>Glossata</taxon>
        <taxon>Ditrysia</taxon>
        <taxon>Tortricoidea</taxon>
        <taxon>Tortricidae</taxon>
        <taxon>Tortricinae</taxon>
        <taxon>Choristoneura</taxon>
    </lineage>
</organism>
<keyword evidence="2" id="KW-1185">Reference proteome</keyword>
<name>A0ACC0JG27_CHOFU</name>
<dbReference type="EMBL" id="CM046125">
    <property type="protein sequence ID" value="KAI8423029.1"/>
    <property type="molecule type" value="Genomic_DNA"/>
</dbReference>
<accession>A0ACC0JG27</accession>
<dbReference type="Proteomes" id="UP001064048">
    <property type="component" value="Chromosome 25"/>
</dbReference>
<reference evidence="1 2" key="1">
    <citation type="journal article" date="2022" name="Genome Biol. Evol.">
        <title>The Spruce Budworm Genome: Reconstructing the Evolutionary History of Antifreeze Proteins.</title>
        <authorList>
            <person name="Beliveau C."/>
            <person name="Gagne P."/>
            <person name="Picq S."/>
            <person name="Vernygora O."/>
            <person name="Keeling C.I."/>
            <person name="Pinkney K."/>
            <person name="Doucet D."/>
            <person name="Wen F."/>
            <person name="Johnston J.S."/>
            <person name="Maaroufi H."/>
            <person name="Boyle B."/>
            <person name="Laroche J."/>
            <person name="Dewar K."/>
            <person name="Juretic N."/>
            <person name="Blackburn G."/>
            <person name="Nisole A."/>
            <person name="Brunet B."/>
            <person name="Brandao M."/>
            <person name="Lumley L."/>
            <person name="Duan J."/>
            <person name="Quan G."/>
            <person name="Lucarotti C.J."/>
            <person name="Roe A.D."/>
            <person name="Sperling F.A.H."/>
            <person name="Levesque R.C."/>
            <person name="Cusson M."/>
        </authorList>
    </citation>
    <scope>NUCLEOTIDE SEQUENCE [LARGE SCALE GENOMIC DNA]</scope>
    <source>
        <strain evidence="1">Glfc:IPQL:Cfum</strain>
    </source>
</reference>
<protein>
    <submittedName>
        <fullName evidence="1">Uncharacterized protein</fullName>
    </submittedName>
</protein>
<evidence type="ECO:0000313" key="2">
    <source>
        <dbReference type="Proteomes" id="UP001064048"/>
    </source>
</evidence>
<evidence type="ECO:0000313" key="1">
    <source>
        <dbReference type="EMBL" id="KAI8423029.1"/>
    </source>
</evidence>
<gene>
    <name evidence="1" type="ORF">MSG28_014117</name>
</gene>
<sequence length="114" mass="12498">MALTSLFGFTMLAVASNVSWMYAGRAVNGEMFRPNVRSLGSAMTLICGCSVGLLSTSTFNFLAVTFGNYTPFWIFAAVNLFGFFFTLLVVPETKGKSLMEIEIMMRSGKHEPSL</sequence>